<name>A0A173Y7S4_9CLOT</name>
<accession>A0A173Y7S4</accession>
<protein>
    <submittedName>
        <fullName evidence="2">Uncharacterized protein</fullName>
    </submittedName>
</protein>
<proteinExistence type="predicted"/>
<evidence type="ECO:0000313" key="2">
    <source>
        <dbReference type="EMBL" id="CUN59723.1"/>
    </source>
</evidence>
<evidence type="ECO:0000313" key="3">
    <source>
        <dbReference type="Proteomes" id="UP000095594"/>
    </source>
</evidence>
<dbReference type="EMBL" id="CYZX01000001">
    <property type="protein sequence ID" value="CUN59723.1"/>
    <property type="molecule type" value="Genomic_DNA"/>
</dbReference>
<feature type="compositionally biased region" description="Basic and acidic residues" evidence="1">
    <location>
        <begin position="82"/>
        <end position="97"/>
    </location>
</feature>
<gene>
    <name evidence="2" type="ORF">ERS852471_00211</name>
</gene>
<feature type="region of interest" description="Disordered" evidence="1">
    <location>
        <begin position="72"/>
        <end position="98"/>
    </location>
</feature>
<dbReference type="AlphaFoldDB" id="A0A173Y7S4"/>
<reference evidence="2 3" key="1">
    <citation type="submission" date="2015-09" db="EMBL/GenBank/DDBJ databases">
        <authorList>
            <consortium name="Pathogen Informatics"/>
        </authorList>
    </citation>
    <scope>NUCLEOTIDE SEQUENCE [LARGE SCALE GENOMIC DNA]</scope>
    <source>
        <strain evidence="2 3">2789STDY5834856</strain>
    </source>
</reference>
<evidence type="ECO:0000256" key="1">
    <source>
        <dbReference type="SAM" id="MobiDB-lite"/>
    </source>
</evidence>
<organism evidence="2 3">
    <name type="scientific">Clostridium disporicum</name>
    <dbReference type="NCBI Taxonomy" id="84024"/>
    <lineage>
        <taxon>Bacteria</taxon>
        <taxon>Bacillati</taxon>
        <taxon>Bacillota</taxon>
        <taxon>Clostridia</taxon>
        <taxon>Eubacteriales</taxon>
        <taxon>Clostridiaceae</taxon>
        <taxon>Clostridium</taxon>
    </lineage>
</organism>
<dbReference type="RefSeq" id="WP_055263035.1">
    <property type="nucleotide sequence ID" value="NZ_CABIXQ010000001.1"/>
</dbReference>
<sequence>MIKRKILFVIYIFSLLINYDFYVNAYYEPGEEIIENNKPEYRSIDDLLKELKEERKLINQQKLDEINQKKLQEQNENGESQDEIHTQEPTKPKKDTDNENIPKLIVRLRGKHSPKYLCSYDFIISDDNKEIELTKEIINNYNLLIKKPSLKVRPGEIINFEFVPNCKSLKAHIWDEENETLKEVKVKRGCIEVPDLDKKIVIVITGNFSNGYIKYGIVLDIRK</sequence>
<dbReference type="Proteomes" id="UP000095594">
    <property type="component" value="Unassembled WGS sequence"/>
</dbReference>
<dbReference type="OrthoDB" id="1938334at2"/>